<dbReference type="EMBL" id="OZ023715">
    <property type="protein sequence ID" value="CAK9864881.1"/>
    <property type="molecule type" value="Genomic_DNA"/>
</dbReference>
<keyword evidence="3" id="KW-1185">Reference proteome</keyword>
<feature type="region of interest" description="Disordered" evidence="1">
    <location>
        <begin position="1"/>
        <end position="24"/>
    </location>
</feature>
<sequence length="73" mass="8146">MAREKRPLENSTQDGMPEENGQRPGLASVIVEAVKMDSLQKLCSTLEPLLRRVVGEEVERALAKFTRPKVGVR</sequence>
<gene>
    <name evidence="2" type="ORF">CSSPJE1EN2_LOCUS7876</name>
</gene>
<dbReference type="Proteomes" id="UP001497522">
    <property type="component" value="Chromosome 14"/>
</dbReference>
<proteinExistence type="predicted"/>
<protein>
    <submittedName>
        <fullName evidence="2">Uncharacterized protein</fullName>
    </submittedName>
</protein>
<organism evidence="2 3">
    <name type="scientific">Sphagnum jensenii</name>
    <dbReference type="NCBI Taxonomy" id="128206"/>
    <lineage>
        <taxon>Eukaryota</taxon>
        <taxon>Viridiplantae</taxon>
        <taxon>Streptophyta</taxon>
        <taxon>Embryophyta</taxon>
        <taxon>Bryophyta</taxon>
        <taxon>Sphagnophytina</taxon>
        <taxon>Sphagnopsida</taxon>
        <taxon>Sphagnales</taxon>
        <taxon>Sphagnaceae</taxon>
        <taxon>Sphagnum</taxon>
    </lineage>
</organism>
<name>A0ABP1ARA4_9BRYO</name>
<accession>A0ABP1ARA4</accession>
<evidence type="ECO:0000313" key="3">
    <source>
        <dbReference type="Proteomes" id="UP001497522"/>
    </source>
</evidence>
<evidence type="ECO:0000256" key="1">
    <source>
        <dbReference type="SAM" id="MobiDB-lite"/>
    </source>
</evidence>
<evidence type="ECO:0000313" key="2">
    <source>
        <dbReference type="EMBL" id="CAK9864881.1"/>
    </source>
</evidence>
<reference evidence="2" key="1">
    <citation type="submission" date="2024-03" db="EMBL/GenBank/DDBJ databases">
        <authorList>
            <consortium name="ELIXIR-Norway"/>
            <consortium name="Elixir Norway"/>
        </authorList>
    </citation>
    <scope>NUCLEOTIDE SEQUENCE</scope>
</reference>